<comment type="caution">
    <text evidence="1">The sequence shown here is derived from an EMBL/GenBank/DDBJ whole genome shotgun (WGS) entry which is preliminary data.</text>
</comment>
<evidence type="ECO:0000313" key="1">
    <source>
        <dbReference type="EMBL" id="KAJ8337199.1"/>
    </source>
</evidence>
<accession>A0A9Q1IEZ5</accession>
<protein>
    <submittedName>
        <fullName evidence="1">Uncharacterized protein</fullName>
    </submittedName>
</protein>
<sequence>MAAAIKAGRIGNHKLSEVCCDLITCFLKGAHRLQAHVRRPAVPTWDLDKVLEALQQAPFKPLESAGLKKEQWATKPQSWLRLALISVRTFVCTAGDIRRGQTEGQRVRLYCTERRIVRRRKDTGVPRALSHDGAEQKKLLVSWCDLGGGNKRQEQLAALNEPFGPERRLTINRAVCMPLHLALGCLLLQEAAHDRGKGTKKARGSSHARLHIYVHSDVISVRPHYNQQTDLLRNIHAVSPRCFTARDFLCVTRTAPRLYSNIPWCLHELSQRVKGQSSSERRENSESQA</sequence>
<dbReference type="AlphaFoldDB" id="A0A9Q1IEZ5"/>
<organism evidence="1 2">
    <name type="scientific">Synaphobranchus kaupii</name>
    <name type="common">Kaup's arrowtooth eel</name>
    <dbReference type="NCBI Taxonomy" id="118154"/>
    <lineage>
        <taxon>Eukaryota</taxon>
        <taxon>Metazoa</taxon>
        <taxon>Chordata</taxon>
        <taxon>Craniata</taxon>
        <taxon>Vertebrata</taxon>
        <taxon>Euteleostomi</taxon>
        <taxon>Actinopterygii</taxon>
        <taxon>Neopterygii</taxon>
        <taxon>Teleostei</taxon>
        <taxon>Anguilliformes</taxon>
        <taxon>Synaphobranchidae</taxon>
        <taxon>Synaphobranchus</taxon>
    </lineage>
</organism>
<proteinExistence type="predicted"/>
<dbReference type="Proteomes" id="UP001152622">
    <property type="component" value="Chromosome 19"/>
</dbReference>
<name>A0A9Q1IEZ5_SYNKA</name>
<gene>
    <name evidence="1" type="ORF">SKAU_G00384190</name>
</gene>
<dbReference type="EMBL" id="JAINUF010000019">
    <property type="protein sequence ID" value="KAJ8337199.1"/>
    <property type="molecule type" value="Genomic_DNA"/>
</dbReference>
<keyword evidence="2" id="KW-1185">Reference proteome</keyword>
<reference evidence="1" key="1">
    <citation type="journal article" date="2023" name="Science">
        <title>Genome structures resolve the early diversification of teleost fishes.</title>
        <authorList>
            <person name="Parey E."/>
            <person name="Louis A."/>
            <person name="Montfort J."/>
            <person name="Bouchez O."/>
            <person name="Roques C."/>
            <person name="Iampietro C."/>
            <person name="Lluch J."/>
            <person name="Castinel A."/>
            <person name="Donnadieu C."/>
            <person name="Desvignes T."/>
            <person name="Floi Bucao C."/>
            <person name="Jouanno E."/>
            <person name="Wen M."/>
            <person name="Mejri S."/>
            <person name="Dirks R."/>
            <person name="Jansen H."/>
            <person name="Henkel C."/>
            <person name="Chen W.J."/>
            <person name="Zahm M."/>
            <person name="Cabau C."/>
            <person name="Klopp C."/>
            <person name="Thompson A.W."/>
            <person name="Robinson-Rechavi M."/>
            <person name="Braasch I."/>
            <person name="Lecointre G."/>
            <person name="Bobe J."/>
            <person name="Postlethwait J.H."/>
            <person name="Berthelot C."/>
            <person name="Roest Crollius H."/>
            <person name="Guiguen Y."/>
        </authorList>
    </citation>
    <scope>NUCLEOTIDE SEQUENCE</scope>
    <source>
        <strain evidence="1">WJC10195</strain>
    </source>
</reference>
<evidence type="ECO:0000313" key="2">
    <source>
        <dbReference type="Proteomes" id="UP001152622"/>
    </source>
</evidence>